<dbReference type="InterPro" id="IPR006660">
    <property type="entry name" value="Arsenate_reductase-like"/>
</dbReference>
<dbReference type="EMBL" id="JAFREM010000004">
    <property type="protein sequence ID" value="MBO1305255.1"/>
    <property type="molecule type" value="Genomic_DNA"/>
</dbReference>
<dbReference type="SUPFAM" id="SSF52833">
    <property type="entry name" value="Thioredoxin-like"/>
    <property type="match status" value="1"/>
</dbReference>
<comment type="similarity">
    <text evidence="1">Belongs to the ArsC family.</text>
</comment>
<dbReference type="Proteomes" id="UP000664601">
    <property type="component" value="Unassembled WGS sequence"/>
</dbReference>
<organism evidence="2 3">
    <name type="scientific">Candidatus Enterococcus moelleringii</name>
    <dbReference type="NCBI Taxonomy" id="2815325"/>
    <lineage>
        <taxon>Bacteria</taxon>
        <taxon>Bacillati</taxon>
        <taxon>Bacillota</taxon>
        <taxon>Bacilli</taxon>
        <taxon>Lactobacillales</taxon>
        <taxon>Enterococcaceae</taxon>
        <taxon>Enterococcus</taxon>
    </lineage>
</organism>
<protein>
    <submittedName>
        <fullName evidence="2">Uncharacterized protein</fullName>
    </submittedName>
</protein>
<proteinExistence type="inferred from homology"/>
<dbReference type="RefSeq" id="WP_207672184.1">
    <property type="nucleotide sequence ID" value="NZ_JAFREM010000004.1"/>
</dbReference>
<dbReference type="InterPro" id="IPR036249">
    <property type="entry name" value="Thioredoxin-like_sf"/>
</dbReference>
<gene>
    <name evidence="2" type="ORF">JZO70_03720</name>
</gene>
<reference evidence="2 3" key="1">
    <citation type="submission" date="2021-03" db="EMBL/GenBank/DDBJ databases">
        <title>Enterococcal diversity collection.</title>
        <authorList>
            <person name="Gilmore M.S."/>
            <person name="Schwartzman J."/>
            <person name="Van Tyne D."/>
            <person name="Martin M."/>
            <person name="Earl A.M."/>
            <person name="Manson A.L."/>
            <person name="Straub T."/>
            <person name="Salamzade R."/>
            <person name="Saavedra J."/>
            <person name="Lebreton F."/>
            <person name="Prichula J."/>
            <person name="Schaufler K."/>
            <person name="Gaca A."/>
            <person name="Sgardioli B."/>
            <person name="Wagenaar J."/>
            <person name="Strong T."/>
        </authorList>
    </citation>
    <scope>NUCLEOTIDE SEQUENCE [LARGE SCALE GENOMIC DNA]</scope>
    <source>
        <strain evidence="2 3">669A</strain>
    </source>
</reference>
<sequence length="119" mass="13652">MIQVLSDPGCPNCRKTKKLLQMNNVDFEYSNLQTEPMKKETLARILQLVEDVDEILTVGSPIYNELEVDYSKLPPEELLETLRKYPDLINRPILFNEKNLCVGYDPEKLTAFGVSADVF</sequence>
<accession>A0ABS3L6N2</accession>
<evidence type="ECO:0000313" key="2">
    <source>
        <dbReference type="EMBL" id="MBO1305255.1"/>
    </source>
</evidence>
<dbReference type="PROSITE" id="PS51353">
    <property type="entry name" value="ARSC"/>
    <property type="match status" value="1"/>
</dbReference>
<comment type="caution">
    <text evidence="2">The sequence shown here is derived from an EMBL/GenBank/DDBJ whole genome shotgun (WGS) entry which is preliminary data.</text>
</comment>
<dbReference type="Gene3D" id="3.40.30.10">
    <property type="entry name" value="Glutaredoxin"/>
    <property type="match status" value="1"/>
</dbReference>
<dbReference type="PANTHER" id="PTHR30041">
    <property type="entry name" value="ARSENATE REDUCTASE"/>
    <property type="match status" value="1"/>
</dbReference>
<dbReference type="PANTHER" id="PTHR30041:SF8">
    <property type="entry name" value="PROTEIN YFFB"/>
    <property type="match status" value="1"/>
</dbReference>
<keyword evidence="3" id="KW-1185">Reference proteome</keyword>
<evidence type="ECO:0000313" key="3">
    <source>
        <dbReference type="Proteomes" id="UP000664601"/>
    </source>
</evidence>
<evidence type="ECO:0000256" key="1">
    <source>
        <dbReference type="PROSITE-ProRule" id="PRU01282"/>
    </source>
</evidence>
<name>A0ABS3L6N2_9ENTE</name>
<dbReference type="Pfam" id="PF03960">
    <property type="entry name" value="ArsC"/>
    <property type="match status" value="1"/>
</dbReference>